<keyword evidence="2" id="KW-1185">Reference proteome</keyword>
<accession>A0A2T0QDL6</accession>
<protein>
    <submittedName>
        <fullName evidence="1">Uncharacterized protein</fullName>
    </submittedName>
</protein>
<sequence length="103" mass="11556">MRRGFSVDSHLSRLVRDVGHFGFPEMAASPGLTALVDQHAAAVRDTILRGGGRLTRVTLTHYLHGFLDGVRERGWSGDGADYDWETQRLLSICWMARELGFVR</sequence>
<dbReference type="InterPro" id="IPR045647">
    <property type="entry name" value="DUF6401"/>
</dbReference>
<dbReference type="Pfam" id="PF19939">
    <property type="entry name" value="DUF6401"/>
    <property type="match status" value="1"/>
</dbReference>
<dbReference type="OrthoDB" id="3853819at2"/>
<organism evidence="1 2">
    <name type="scientific">Allonocardiopsis opalescens</name>
    <dbReference type="NCBI Taxonomy" id="1144618"/>
    <lineage>
        <taxon>Bacteria</taxon>
        <taxon>Bacillati</taxon>
        <taxon>Actinomycetota</taxon>
        <taxon>Actinomycetes</taxon>
        <taxon>Streptosporangiales</taxon>
        <taxon>Allonocardiopsis</taxon>
    </lineage>
</organism>
<evidence type="ECO:0000313" key="2">
    <source>
        <dbReference type="Proteomes" id="UP000237846"/>
    </source>
</evidence>
<comment type="caution">
    <text evidence="1">The sequence shown here is derived from an EMBL/GenBank/DDBJ whole genome shotgun (WGS) entry which is preliminary data.</text>
</comment>
<proteinExistence type="predicted"/>
<dbReference type="Proteomes" id="UP000237846">
    <property type="component" value="Unassembled WGS sequence"/>
</dbReference>
<reference evidence="1 2" key="1">
    <citation type="submission" date="2018-03" db="EMBL/GenBank/DDBJ databases">
        <title>Genomic Encyclopedia of Archaeal and Bacterial Type Strains, Phase II (KMG-II): from individual species to whole genera.</title>
        <authorList>
            <person name="Goeker M."/>
        </authorList>
    </citation>
    <scope>NUCLEOTIDE SEQUENCE [LARGE SCALE GENOMIC DNA]</scope>
    <source>
        <strain evidence="1 2">DSM 45601</strain>
    </source>
</reference>
<name>A0A2T0QDL6_9ACTN</name>
<evidence type="ECO:0000313" key="1">
    <source>
        <dbReference type="EMBL" id="PRY01982.1"/>
    </source>
</evidence>
<dbReference type="RefSeq" id="WP_106238641.1">
    <property type="nucleotide sequence ID" value="NZ_PVZC01000001.1"/>
</dbReference>
<gene>
    <name evidence="1" type="ORF">CLV72_101580</name>
</gene>
<dbReference type="AlphaFoldDB" id="A0A2T0QDL6"/>
<dbReference type="EMBL" id="PVZC01000001">
    <property type="protein sequence ID" value="PRY01982.1"/>
    <property type="molecule type" value="Genomic_DNA"/>
</dbReference>